<dbReference type="InterPro" id="IPR026095">
    <property type="entry name" value="Myb/SANT-like_DNA-bd_dom_prot"/>
</dbReference>
<evidence type="ECO:0000313" key="5">
    <source>
        <dbReference type="Proteomes" id="UP000606786"/>
    </source>
</evidence>
<dbReference type="KEGG" id="ccat:101456420"/>
<dbReference type="PANTHER" id="PTHR22666">
    <property type="entry name" value="MYB_SANT-LIKE DNA-BINDING DOMAIN-CONTAINING PROTEIN 1"/>
    <property type="match status" value="1"/>
</dbReference>
<dbReference type="InterPro" id="IPR044822">
    <property type="entry name" value="Myb_DNA-bind_4"/>
</dbReference>
<keyword evidence="1" id="KW-0175">Coiled coil</keyword>
<proteinExistence type="evidence at transcript level"/>
<feature type="domain" description="Myb/SANT-like DNA-binding" evidence="2">
    <location>
        <begin position="14"/>
        <end position="99"/>
    </location>
</feature>
<dbReference type="EMBL" id="GAMC01006906">
    <property type="protein sequence ID" value="JAB99649.1"/>
    <property type="molecule type" value="mRNA"/>
</dbReference>
<keyword evidence="5" id="KW-1185">Reference proteome</keyword>
<dbReference type="Gene3D" id="1.10.10.60">
    <property type="entry name" value="Homeodomain-like"/>
    <property type="match status" value="1"/>
</dbReference>
<organism evidence="4">
    <name type="scientific">Ceratitis capitata</name>
    <name type="common">Mediterranean fruit fly</name>
    <name type="synonym">Tephritis capitata</name>
    <dbReference type="NCBI Taxonomy" id="7213"/>
    <lineage>
        <taxon>Eukaryota</taxon>
        <taxon>Metazoa</taxon>
        <taxon>Ecdysozoa</taxon>
        <taxon>Arthropoda</taxon>
        <taxon>Hexapoda</taxon>
        <taxon>Insecta</taxon>
        <taxon>Pterygota</taxon>
        <taxon>Neoptera</taxon>
        <taxon>Endopterygota</taxon>
        <taxon>Diptera</taxon>
        <taxon>Brachycera</taxon>
        <taxon>Muscomorpha</taxon>
        <taxon>Tephritoidea</taxon>
        <taxon>Tephritidae</taxon>
        <taxon>Ceratitis</taxon>
        <taxon>Ceratitis</taxon>
    </lineage>
</organism>
<dbReference type="EMBL" id="CAJHJT010000056">
    <property type="protein sequence ID" value="CAD7014744.1"/>
    <property type="molecule type" value="Genomic_DNA"/>
</dbReference>
<reference evidence="4" key="1">
    <citation type="submission" date="2013-07" db="EMBL/GenBank/DDBJ databases">
        <authorList>
            <person name="Geib S."/>
        </authorList>
    </citation>
    <scope>NUCLEOTIDE SEQUENCE</scope>
</reference>
<reference evidence="4" key="2">
    <citation type="journal article" date="2014" name="BMC Genomics">
        <title>A genomic perspective to assessing quality of mass-reared SIT flies used in Mediterranean fruit fly (Ceratitis capitata) eradication in California.</title>
        <authorList>
            <person name="Calla B."/>
            <person name="Hall B."/>
            <person name="Hou S."/>
            <person name="Geib S.M."/>
        </authorList>
    </citation>
    <scope>NUCLEOTIDE SEQUENCE</scope>
</reference>
<dbReference type="GO" id="GO:0045893">
    <property type="term" value="P:positive regulation of DNA-templated transcription"/>
    <property type="evidence" value="ECO:0007669"/>
    <property type="project" value="TreeGrafter"/>
</dbReference>
<protein>
    <submittedName>
        <fullName evidence="3">(Mediterranean fruit fly) hypothetical protein</fullName>
    </submittedName>
</protein>
<dbReference type="OrthoDB" id="691673at2759"/>
<dbReference type="PANTHER" id="PTHR22666:SF3">
    <property type="entry name" value="MYB_SANT-LIKE DNA-BINDING DOMAIN-CONTAINING PROTEIN 1"/>
    <property type="match status" value="1"/>
</dbReference>
<dbReference type="GO" id="GO:0016604">
    <property type="term" value="C:nuclear body"/>
    <property type="evidence" value="ECO:0007669"/>
    <property type="project" value="TreeGrafter"/>
</dbReference>
<reference evidence="3" key="3">
    <citation type="submission" date="2020-11" db="EMBL/GenBank/DDBJ databases">
        <authorList>
            <person name="Whitehead M."/>
        </authorList>
    </citation>
    <scope>NUCLEOTIDE SEQUENCE</scope>
    <source>
        <strain evidence="3">EGII</strain>
    </source>
</reference>
<evidence type="ECO:0000313" key="4">
    <source>
        <dbReference type="EMBL" id="JAB99649.1"/>
    </source>
</evidence>
<feature type="coiled-coil region" evidence="1">
    <location>
        <begin position="247"/>
        <end position="290"/>
    </location>
</feature>
<evidence type="ECO:0000259" key="2">
    <source>
        <dbReference type="Pfam" id="PF13837"/>
    </source>
</evidence>
<dbReference type="Pfam" id="PF13837">
    <property type="entry name" value="Myb_DNA-bind_4"/>
    <property type="match status" value="1"/>
</dbReference>
<name>W8C967_CERCA</name>
<evidence type="ECO:0000256" key="1">
    <source>
        <dbReference type="SAM" id="Coils"/>
    </source>
</evidence>
<dbReference type="AlphaFoldDB" id="W8C967"/>
<accession>W8C967</accession>
<sequence length="310" mass="36816">MDSESKRPQKKKRVIWSMEAVKYLLELWKENKPRMESTKRAGPIYEEMSMKLRKGGYNFSADEIKGKLHNLSNKYKAERTKLRSGHNFEGEWDLYNALDYLLGNNRKYEWKSLLDEYTDPLYESRQSVDSEAETETEDPILKVELEDHMSPQQPPFEKTSNVAASDMENFEVESDNETLSKLKNLKSSRRDSDTNARVSSNFRIIGDRSTRRLKIFDPDRNNSFRKNVWALPLTQLKRNDKPSVETLTEARLELIQLQKESTKQEMEYRKEEFEQKTREHKQRMRITQKEHEFRMKLMQSNLENALDEVA</sequence>
<dbReference type="Proteomes" id="UP000606786">
    <property type="component" value="Unassembled WGS sequence"/>
</dbReference>
<gene>
    <name evidence="3" type="ORF">CCAP1982_LOCUS22721</name>
</gene>
<evidence type="ECO:0000313" key="3">
    <source>
        <dbReference type="EMBL" id="CAD7014744.1"/>
    </source>
</evidence>